<keyword evidence="5" id="KW-1185">Reference proteome</keyword>
<dbReference type="Gene3D" id="1.25.40.10">
    <property type="entry name" value="Tetratricopeptide repeat domain"/>
    <property type="match status" value="1"/>
</dbReference>
<dbReference type="InterPro" id="IPR011990">
    <property type="entry name" value="TPR-like_helical_dom_sf"/>
</dbReference>
<dbReference type="Proteomes" id="UP001310022">
    <property type="component" value="Unassembled WGS sequence"/>
</dbReference>
<organism evidence="4 5">
    <name type="scientific">Persicobacter diffluens</name>
    <dbReference type="NCBI Taxonomy" id="981"/>
    <lineage>
        <taxon>Bacteria</taxon>
        <taxon>Pseudomonadati</taxon>
        <taxon>Bacteroidota</taxon>
        <taxon>Cytophagia</taxon>
        <taxon>Cytophagales</taxon>
        <taxon>Persicobacteraceae</taxon>
        <taxon>Persicobacter</taxon>
    </lineage>
</organism>
<dbReference type="RefSeq" id="WP_338237104.1">
    <property type="nucleotide sequence ID" value="NZ_BQKE01000001.1"/>
</dbReference>
<dbReference type="Pfam" id="PF07719">
    <property type="entry name" value="TPR_2"/>
    <property type="match status" value="1"/>
</dbReference>
<reference evidence="4 5" key="1">
    <citation type="submission" date="2021-12" db="EMBL/GenBank/DDBJ databases">
        <title>Genome sequencing of bacteria with rrn-lacking chromosome and rrn-plasmid.</title>
        <authorList>
            <person name="Anda M."/>
            <person name="Iwasaki W."/>
        </authorList>
    </citation>
    <scope>NUCLEOTIDE SEQUENCE [LARGE SCALE GENOMIC DNA]</scope>
    <source>
        <strain evidence="4 5">NBRC 15940</strain>
    </source>
</reference>
<dbReference type="AlphaFoldDB" id="A0AAN4VZ24"/>
<dbReference type="PANTHER" id="PTHR45188:SF2">
    <property type="entry name" value="DNAJ HOMOLOG SUBFAMILY C MEMBER 7"/>
    <property type="match status" value="1"/>
</dbReference>
<sequence length="215" mass="24443">MRTLLILLFAALSFDGFNHIAKTNALKKKAEEAMLSGDFQTATTLYHELIDSLKVAEDESVLNLSNAYFHLQDTTNAEKYYSAVVESQNTDIRAEANQQMGVIQYQKQDFNKALAHFKESLKADPNNAEARYNYELVKKVIENNKQQQDQNQEPDIPPLTPFAKQLKAKSDQLIAQKNYAQALQLMEDGLQQDPSVANYNDYIHRTRVVAEINAK</sequence>
<comment type="caution">
    <text evidence="4">The sequence shown here is derived from an EMBL/GenBank/DDBJ whole genome shotgun (WGS) entry which is preliminary data.</text>
</comment>
<dbReference type="PROSITE" id="PS50005">
    <property type="entry name" value="TPR"/>
    <property type="match status" value="1"/>
</dbReference>
<accession>A0AAN4VZ24</accession>
<dbReference type="SMART" id="SM00028">
    <property type="entry name" value="TPR"/>
    <property type="match status" value="3"/>
</dbReference>
<evidence type="ECO:0008006" key="6">
    <source>
        <dbReference type="Google" id="ProtNLM"/>
    </source>
</evidence>
<protein>
    <recommendedName>
        <fullName evidence="6">Tetratricopeptide repeat protein</fullName>
    </recommendedName>
</protein>
<keyword evidence="1" id="KW-0677">Repeat</keyword>
<dbReference type="PANTHER" id="PTHR45188">
    <property type="entry name" value="DNAJ PROTEIN P58IPK HOMOLOG"/>
    <property type="match status" value="1"/>
</dbReference>
<gene>
    <name evidence="4" type="ORF">PEDI_21300</name>
</gene>
<proteinExistence type="predicted"/>
<dbReference type="InterPro" id="IPR013105">
    <property type="entry name" value="TPR_2"/>
</dbReference>
<dbReference type="EMBL" id="BQKE01000001">
    <property type="protein sequence ID" value="GJM61578.1"/>
    <property type="molecule type" value="Genomic_DNA"/>
</dbReference>
<feature type="repeat" description="TPR" evidence="3">
    <location>
        <begin position="94"/>
        <end position="127"/>
    </location>
</feature>
<dbReference type="Pfam" id="PF13181">
    <property type="entry name" value="TPR_8"/>
    <property type="match status" value="1"/>
</dbReference>
<keyword evidence="2 3" id="KW-0802">TPR repeat</keyword>
<evidence type="ECO:0000256" key="3">
    <source>
        <dbReference type="PROSITE-ProRule" id="PRU00339"/>
    </source>
</evidence>
<evidence type="ECO:0000256" key="2">
    <source>
        <dbReference type="ARBA" id="ARBA00022803"/>
    </source>
</evidence>
<evidence type="ECO:0000256" key="1">
    <source>
        <dbReference type="ARBA" id="ARBA00022737"/>
    </source>
</evidence>
<dbReference type="InterPro" id="IPR019734">
    <property type="entry name" value="TPR_rpt"/>
</dbReference>
<evidence type="ECO:0000313" key="4">
    <source>
        <dbReference type="EMBL" id="GJM61578.1"/>
    </source>
</evidence>
<dbReference type="SUPFAM" id="SSF48452">
    <property type="entry name" value="TPR-like"/>
    <property type="match status" value="1"/>
</dbReference>
<name>A0AAN4VZ24_9BACT</name>
<evidence type="ECO:0000313" key="5">
    <source>
        <dbReference type="Proteomes" id="UP001310022"/>
    </source>
</evidence>